<dbReference type="InterPro" id="IPR003672">
    <property type="entry name" value="CobN/Mg_chltase"/>
</dbReference>
<dbReference type="AlphaFoldDB" id="A0A1F6CB50"/>
<evidence type="ECO:0000313" key="3">
    <source>
        <dbReference type="Proteomes" id="UP000178606"/>
    </source>
</evidence>
<protein>
    <submittedName>
        <fullName evidence="2">Cobaltochelatase subunit CobN</fullName>
    </submittedName>
</protein>
<dbReference type="NCBIfam" id="TIGR02257">
    <property type="entry name" value="cobalto_cobN"/>
    <property type="match status" value="1"/>
</dbReference>
<accession>A0A1F6CB50</accession>
<dbReference type="PANTHER" id="PTHR44119:SF4">
    <property type="entry name" value="AEROBIC COBALTOCHELATASE SUBUNIT COBN"/>
    <property type="match status" value="1"/>
</dbReference>
<gene>
    <name evidence="2" type="ORF">A3F84_13530</name>
</gene>
<name>A0A1F6CB50_HANXR</name>
<comment type="caution">
    <text evidence="2">The sequence shown here is derived from an EMBL/GenBank/DDBJ whole genome shotgun (WGS) entry which is preliminary data.</text>
</comment>
<sequence length="1224" mass="133334">MIRFLTTSDSDLLTIHRARALLPAEFPEIVSANLASLQSEAASVLGEADQICVVRLLGGRRAWPDGFDQLRKACIERRVPFLAFSGEAQVDAELLAASTPPSGLVAQAFEYLRHGGVENFANLFRFLADTLLTEGYGFEGPTEMPSAGWYRPRWMPGPDADRPTIGVVFYRAHMLSGNTEFVDVLCQEIQSAGGIPLPVYCYSLRPDENGIVPALALLEGRVDALIVTVLASGSSTADPDGGIEWADWDAPGITGLGVPVIQGICSGVPRRQWERSAAGLTPLDVATQVAIPEFDGRVISVAFSFKEPMAEGSDVLVYRADPERARRVAGIATRLARLRRLPNAERRVAILLSNYPSKHSRVGNAVGLDTPASAIRLLEALADAGYRIDGAPTDGDQLIHDLIAVGGHDREFLTAEQLRLASGRLKAALYSEWFAALPTSLTESIRGEWGEPPGDLFVADGEIIFAGKRFGNVFVGIQPPRGFGEHPVAIYHDPDLPPSHHYLGAYWWLDRVFEADAIVHLGKHGTLEWLPGKSVGLSEACAPDAILGDLPLFYPFIVNDPGEGTQAKRRAHAVVIDHLVPPMMRAETYDDLARLEQLLDNHAQVQSLDPSKLPMIRAQIWDLVQAAQLHHDLGLEEAPEEFDTFLRHLDGYLCEIKDVRIKDGLHVLGQPPQGEQCIGLLTAMLRLPTGALPGLRSALAAAYGLNEAVLASDLAASVDPPSALLDRFPGPGATAGALIDRLEAAQRTLLESLAQADWRRGMAAHIVSSVLGFEDGPVTSVLEFAASEVVPRIARSSDEIGNLLQGLEGRFVPSGPSGSPTRGMLNVLPTGRNFYSVDPNALPSRLAWETGTRLADDLLARYLRDEGSYPESIGIIVWGTSAMRTQGDDIGEVLALLGVQPRWDDASQRVTGLDLIPLADLGRPRIDVTVRISGFFRDAFPNLIALMDDAVRLVAALDESDSENFVAKHFRSDNELGPGDRVATARIFGSKPGAYGAGLLPLIDARNWRTDGDLARVYEVWGGYAYGRGVDGASAPEAMRRNFGRMRIAVKNADNREHDLLDSDDYFQYQGGMVAMVRALTGRNPRAYVADSSDPAAVKTRALDEEIRRVVRARVINPRWVASMMRHGYKGAFELSATVDYLFGYDATTGAVDDWMYGAIAERYVLDAEVASFMRQSNPWALKAITERLLEAEERGLWDGADPKLLDELRRTFLSLDAQLEPDS</sequence>
<dbReference type="Pfam" id="PF02514">
    <property type="entry name" value="CobN-Mg_chel"/>
    <property type="match status" value="1"/>
</dbReference>
<organism evidence="2 3">
    <name type="scientific">Handelsmanbacteria sp. (strain RIFCSPLOWO2_12_FULL_64_10)</name>
    <dbReference type="NCBI Taxonomy" id="1817868"/>
    <lineage>
        <taxon>Bacteria</taxon>
        <taxon>Candidatus Handelsmaniibacteriota</taxon>
    </lineage>
</organism>
<dbReference type="CDD" id="cd10150">
    <property type="entry name" value="CobN_like"/>
    <property type="match status" value="1"/>
</dbReference>
<dbReference type="GO" id="GO:0009236">
    <property type="term" value="P:cobalamin biosynthetic process"/>
    <property type="evidence" value="ECO:0007669"/>
    <property type="project" value="InterPro"/>
</dbReference>
<dbReference type="PANTHER" id="PTHR44119">
    <property type="entry name" value="MAGNESIUM-CHELATASE SUBUNIT CHLH, CHLOROPLASTIC"/>
    <property type="match status" value="1"/>
</dbReference>
<dbReference type="GO" id="GO:0051116">
    <property type="term" value="F:cobaltochelatase activity"/>
    <property type="evidence" value="ECO:0007669"/>
    <property type="project" value="InterPro"/>
</dbReference>
<feature type="domain" description="CobN/magnesium chelatase" evidence="1">
    <location>
        <begin position="110"/>
        <end position="1203"/>
    </location>
</feature>
<reference evidence="2 3" key="1">
    <citation type="journal article" date="2016" name="Nat. Commun.">
        <title>Thousands of microbial genomes shed light on interconnected biogeochemical processes in an aquifer system.</title>
        <authorList>
            <person name="Anantharaman K."/>
            <person name="Brown C.T."/>
            <person name="Hug L.A."/>
            <person name="Sharon I."/>
            <person name="Castelle C.J."/>
            <person name="Probst A.J."/>
            <person name="Thomas B.C."/>
            <person name="Singh A."/>
            <person name="Wilkins M.J."/>
            <person name="Karaoz U."/>
            <person name="Brodie E.L."/>
            <person name="Williams K.H."/>
            <person name="Hubbard S.S."/>
            <person name="Banfield J.F."/>
        </authorList>
    </citation>
    <scope>NUCLEOTIDE SEQUENCE [LARGE SCALE GENOMIC DNA]</scope>
    <source>
        <strain evidence="3">RIFCSPLOWO2_12_FULL_64_10</strain>
    </source>
</reference>
<dbReference type="Proteomes" id="UP000178606">
    <property type="component" value="Unassembled WGS sequence"/>
</dbReference>
<evidence type="ECO:0000259" key="1">
    <source>
        <dbReference type="Pfam" id="PF02514"/>
    </source>
</evidence>
<proteinExistence type="predicted"/>
<dbReference type="InterPro" id="IPR011953">
    <property type="entry name" value="Cobalto_CobN"/>
</dbReference>
<evidence type="ECO:0000313" key="2">
    <source>
        <dbReference type="EMBL" id="OGG46191.1"/>
    </source>
</evidence>
<dbReference type="EMBL" id="MFKF01000336">
    <property type="protein sequence ID" value="OGG46191.1"/>
    <property type="molecule type" value="Genomic_DNA"/>
</dbReference>